<evidence type="ECO:0000256" key="2">
    <source>
        <dbReference type="ARBA" id="ARBA00022448"/>
    </source>
</evidence>
<evidence type="ECO:0000313" key="7">
    <source>
        <dbReference type="EMBL" id="MBB6013546.1"/>
    </source>
</evidence>
<accession>A0A7W9VWA8</accession>
<dbReference type="Pfam" id="PF00005">
    <property type="entry name" value="ABC_tran"/>
    <property type="match status" value="1"/>
</dbReference>
<feature type="domain" description="ABC transporter" evidence="6">
    <location>
        <begin position="2"/>
        <end position="233"/>
    </location>
</feature>
<evidence type="ECO:0000256" key="3">
    <source>
        <dbReference type="ARBA" id="ARBA00022741"/>
    </source>
</evidence>
<keyword evidence="8" id="KW-1185">Reference proteome</keyword>
<dbReference type="InterPro" id="IPR017871">
    <property type="entry name" value="ABC_transporter-like_CS"/>
</dbReference>
<evidence type="ECO:0000256" key="1">
    <source>
        <dbReference type="ARBA" id="ARBA00005417"/>
    </source>
</evidence>
<sequence length="233" mass="25297">MLEMNSVSTSYGSVPMLRDVSLQVGPSEMVCLLGPNGAGKSTTFNAICGLLRSDSGSIRIAGQDVKECGTERLASLGAGFVPEGRRLFPTLTVRENLRLAFDAARNPALDFETQLERMADLFPRIRERLGQKAGTMSGGEQAMVALARALIGDPRLVVMDEPSLGLSPKLIDEYFQIVSRIRDEGKAVLLIEQNAETALSIAERGYLLIRGKIALSGKSSDLLQDDTIRHLYL</sequence>
<dbReference type="SUPFAM" id="SSF52540">
    <property type="entry name" value="P-loop containing nucleoside triphosphate hydrolases"/>
    <property type="match status" value="1"/>
</dbReference>
<evidence type="ECO:0000256" key="5">
    <source>
        <dbReference type="ARBA" id="ARBA00022970"/>
    </source>
</evidence>
<dbReference type="GO" id="GO:0015658">
    <property type="term" value="F:branched-chain amino acid transmembrane transporter activity"/>
    <property type="evidence" value="ECO:0007669"/>
    <property type="project" value="TreeGrafter"/>
</dbReference>
<name>A0A7W9VWA8_9HYPH</name>
<dbReference type="InterPro" id="IPR003593">
    <property type="entry name" value="AAA+_ATPase"/>
</dbReference>
<dbReference type="SMART" id="SM00382">
    <property type="entry name" value="AAA"/>
    <property type="match status" value="1"/>
</dbReference>
<dbReference type="InterPro" id="IPR052156">
    <property type="entry name" value="BCAA_Transport_ATP-bd_LivF"/>
</dbReference>
<evidence type="ECO:0000259" key="6">
    <source>
        <dbReference type="PROSITE" id="PS50893"/>
    </source>
</evidence>
<organism evidence="7 8">
    <name type="scientific">Aquamicrobium lusatiense</name>
    <dbReference type="NCBI Taxonomy" id="89772"/>
    <lineage>
        <taxon>Bacteria</taxon>
        <taxon>Pseudomonadati</taxon>
        <taxon>Pseudomonadota</taxon>
        <taxon>Alphaproteobacteria</taxon>
        <taxon>Hyphomicrobiales</taxon>
        <taxon>Phyllobacteriaceae</taxon>
        <taxon>Aquamicrobium</taxon>
    </lineage>
</organism>
<keyword evidence="2" id="KW-0813">Transport</keyword>
<keyword evidence="5" id="KW-0029">Amino-acid transport</keyword>
<dbReference type="CDD" id="cd03224">
    <property type="entry name" value="ABC_TM1139_LivF_branched"/>
    <property type="match status" value="1"/>
</dbReference>
<dbReference type="Gene3D" id="3.40.50.300">
    <property type="entry name" value="P-loop containing nucleotide triphosphate hydrolases"/>
    <property type="match status" value="1"/>
</dbReference>
<evidence type="ECO:0000313" key="8">
    <source>
        <dbReference type="Proteomes" id="UP000533306"/>
    </source>
</evidence>
<dbReference type="GO" id="GO:0005524">
    <property type="term" value="F:ATP binding"/>
    <property type="evidence" value="ECO:0007669"/>
    <property type="project" value="UniProtKB-KW"/>
</dbReference>
<keyword evidence="3" id="KW-0547">Nucleotide-binding</keyword>
<comment type="similarity">
    <text evidence="1">Belongs to the ABC transporter superfamily.</text>
</comment>
<dbReference type="InterPro" id="IPR027417">
    <property type="entry name" value="P-loop_NTPase"/>
</dbReference>
<dbReference type="Proteomes" id="UP000533306">
    <property type="component" value="Unassembled WGS sequence"/>
</dbReference>
<reference evidence="7 8" key="1">
    <citation type="submission" date="2020-08" db="EMBL/GenBank/DDBJ databases">
        <title>Genomic Encyclopedia of Type Strains, Phase IV (KMG-IV): sequencing the most valuable type-strain genomes for metagenomic binning, comparative biology and taxonomic classification.</title>
        <authorList>
            <person name="Goeker M."/>
        </authorList>
    </citation>
    <scope>NUCLEOTIDE SEQUENCE [LARGE SCALE GENOMIC DNA]</scope>
    <source>
        <strain evidence="7 8">DSM 11099</strain>
    </source>
</reference>
<protein>
    <submittedName>
        <fullName evidence="7">Branched-chain amino acid transport system ATP-binding protein</fullName>
    </submittedName>
</protein>
<dbReference type="GO" id="GO:0016887">
    <property type="term" value="F:ATP hydrolysis activity"/>
    <property type="evidence" value="ECO:0007669"/>
    <property type="project" value="InterPro"/>
</dbReference>
<dbReference type="EMBL" id="JACHEU010000002">
    <property type="protein sequence ID" value="MBB6013546.1"/>
    <property type="molecule type" value="Genomic_DNA"/>
</dbReference>
<dbReference type="InterPro" id="IPR003439">
    <property type="entry name" value="ABC_transporter-like_ATP-bd"/>
</dbReference>
<dbReference type="PANTHER" id="PTHR43820">
    <property type="entry name" value="HIGH-AFFINITY BRANCHED-CHAIN AMINO ACID TRANSPORT ATP-BINDING PROTEIN LIVF"/>
    <property type="match status" value="1"/>
</dbReference>
<dbReference type="PROSITE" id="PS50893">
    <property type="entry name" value="ABC_TRANSPORTER_2"/>
    <property type="match status" value="1"/>
</dbReference>
<dbReference type="AlphaFoldDB" id="A0A7W9VWA8"/>
<dbReference type="GO" id="GO:0015807">
    <property type="term" value="P:L-amino acid transport"/>
    <property type="evidence" value="ECO:0007669"/>
    <property type="project" value="TreeGrafter"/>
</dbReference>
<proteinExistence type="inferred from homology"/>
<evidence type="ECO:0000256" key="4">
    <source>
        <dbReference type="ARBA" id="ARBA00022840"/>
    </source>
</evidence>
<dbReference type="RefSeq" id="WP_183831743.1">
    <property type="nucleotide sequence ID" value="NZ_JACHEU010000002.1"/>
</dbReference>
<keyword evidence="4 7" id="KW-0067">ATP-binding</keyword>
<dbReference type="PANTHER" id="PTHR43820:SF4">
    <property type="entry name" value="HIGH-AFFINITY BRANCHED-CHAIN AMINO ACID TRANSPORT ATP-BINDING PROTEIN LIVF"/>
    <property type="match status" value="1"/>
</dbReference>
<comment type="caution">
    <text evidence="7">The sequence shown here is derived from an EMBL/GenBank/DDBJ whole genome shotgun (WGS) entry which is preliminary data.</text>
</comment>
<gene>
    <name evidence="7" type="ORF">HNR59_002935</name>
</gene>
<dbReference type="PROSITE" id="PS00211">
    <property type="entry name" value="ABC_TRANSPORTER_1"/>
    <property type="match status" value="1"/>
</dbReference>